<proteinExistence type="predicted"/>
<accession>A0A8S1WW91</accession>
<evidence type="ECO:0000313" key="4">
    <source>
        <dbReference type="Proteomes" id="UP000683925"/>
    </source>
</evidence>
<protein>
    <recommendedName>
        <fullName evidence="2">N-end rule aminoacyl transferase C-terminal domain-containing protein</fullName>
    </recommendedName>
</protein>
<dbReference type="Proteomes" id="UP000683925">
    <property type="component" value="Unassembled WGS sequence"/>
</dbReference>
<gene>
    <name evidence="3" type="ORF">POCTA_138.1.T0960131</name>
</gene>
<name>A0A8S1WW91_PAROT</name>
<feature type="coiled-coil region" evidence="1">
    <location>
        <begin position="264"/>
        <end position="291"/>
    </location>
</feature>
<keyword evidence="1" id="KW-0175">Coiled coil</keyword>
<reference evidence="3" key="1">
    <citation type="submission" date="2021-01" db="EMBL/GenBank/DDBJ databases">
        <authorList>
            <consortium name="Genoscope - CEA"/>
            <person name="William W."/>
        </authorList>
    </citation>
    <scope>NUCLEOTIDE SEQUENCE</scope>
</reference>
<dbReference type="EMBL" id="CAJJDP010000095">
    <property type="protein sequence ID" value="CAD8190036.1"/>
    <property type="molecule type" value="Genomic_DNA"/>
</dbReference>
<dbReference type="Pfam" id="PF04377">
    <property type="entry name" value="ATE_C"/>
    <property type="match status" value="1"/>
</dbReference>
<dbReference type="GO" id="GO:0005737">
    <property type="term" value="C:cytoplasm"/>
    <property type="evidence" value="ECO:0007669"/>
    <property type="project" value="TreeGrafter"/>
</dbReference>
<dbReference type="PANTHER" id="PTHR21367:SF1">
    <property type="entry name" value="ARGINYL-TRNA--PROTEIN TRANSFERASE 1"/>
    <property type="match status" value="1"/>
</dbReference>
<dbReference type="OrthoDB" id="74183at2759"/>
<sequence length="572" mass="68061">MGSISYNRDIKRGQLINCKFQLHPTIYLKKNDYCLCKCLFQCGGASNFVNIQDYSQLPIQTFQRLYERLFSKDGDEFYKLRNMVCCKTYNMRIVLQKNEPSKKQMKSALALLDRLNLYGQGQNIDNKQKLQKEVLNQIDLQQNIQVSQQKQIKYVQIHNQEKNKLFDIINSSILLCKSSFEELTQTQNLNFTLKETDLKIFQHLNKTKFYSNANLLLFHQNQIPMKSKNYSLYQFNEFLGIALKQNQKENELTVQQKPKGFLTLINIKEQIQTVKQQESNQKQQLANQKQQQKPKKFIQKKQKQQSNIKTKNLINSETFTFEQFQVGPLVITIKDLNSNRDIIDFIYQYHKVVHDRPNTDEEIIKMYCRNYLNTNTFLEDFQKNIKIQLGQRYMEYKLNGKLIALGAIILTQEYFVSEYFFYLPELKNFNIGVFSILVEIEYAKQIQKYFPKFKYHTLGYTTLRTKKMEYKLQFSGTEIQCPDSYIWTEYNDQVKAKMISQDFKIDIPMQVPPLDFSKVTVQLYGMNVKANLLCDDQNQDEISKYFLFYAQELGNELMYDFRFIYNEEIFQS</sequence>
<dbReference type="InterPro" id="IPR030700">
    <property type="entry name" value="N-end_Aminoacyl_Trfase"/>
</dbReference>
<dbReference type="AlphaFoldDB" id="A0A8S1WW91"/>
<evidence type="ECO:0000259" key="2">
    <source>
        <dbReference type="Pfam" id="PF04377"/>
    </source>
</evidence>
<feature type="domain" description="N-end rule aminoacyl transferase C-terminal" evidence="2">
    <location>
        <begin position="348"/>
        <end position="481"/>
    </location>
</feature>
<dbReference type="InterPro" id="IPR007472">
    <property type="entry name" value="N-end_Aminoacyl_Trfase_C"/>
</dbReference>
<comment type="caution">
    <text evidence="3">The sequence shown here is derived from an EMBL/GenBank/DDBJ whole genome shotgun (WGS) entry which is preliminary data.</text>
</comment>
<dbReference type="GO" id="GO:0004057">
    <property type="term" value="F:arginyl-tRNA--protein transferase activity"/>
    <property type="evidence" value="ECO:0007669"/>
    <property type="project" value="InterPro"/>
</dbReference>
<dbReference type="PANTHER" id="PTHR21367">
    <property type="entry name" value="ARGININE-TRNA-PROTEIN TRANSFERASE 1"/>
    <property type="match status" value="1"/>
</dbReference>
<evidence type="ECO:0000313" key="3">
    <source>
        <dbReference type="EMBL" id="CAD8190036.1"/>
    </source>
</evidence>
<organism evidence="3 4">
    <name type="scientific">Paramecium octaurelia</name>
    <dbReference type="NCBI Taxonomy" id="43137"/>
    <lineage>
        <taxon>Eukaryota</taxon>
        <taxon>Sar</taxon>
        <taxon>Alveolata</taxon>
        <taxon>Ciliophora</taxon>
        <taxon>Intramacronucleata</taxon>
        <taxon>Oligohymenophorea</taxon>
        <taxon>Peniculida</taxon>
        <taxon>Parameciidae</taxon>
        <taxon>Paramecium</taxon>
    </lineage>
</organism>
<dbReference type="OMA" id="YIWTEYN"/>
<keyword evidence="4" id="KW-1185">Reference proteome</keyword>
<evidence type="ECO:0000256" key="1">
    <source>
        <dbReference type="SAM" id="Coils"/>
    </source>
</evidence>